<dbReference type="Pfam" id="PF13470">
    <property type="entry name" value="PIN_3"/>
    <property type="match status" value="1"/>
</dbReference>
<comment type="caution">
    <text evidence="2">The sequence shown here is derived from an EMBL/GenBank/DDBJ whole genome shotgun (WGS) entry which is preliminary data.</text>
</comment>
<dbReference type="InterPro" id="IPR002716">
    <property type="entry name" value="PIN_dom"/>
</dbReference>
<dbReference type="NCBIfam" id="TIGR00305">
    <property type="entry name" value="putative toxin-antitoxin system toxin component, PIN family"/>
    <property type="match status" value="1"/>
</dbReference>
<proteinExistence type="predicted"/>
<dbReference type="PANTHER" id="PTHR34610:SF3">
    <property type="entry name" value="SSL7007 PROTEIN"/>
    <property type="match status" value="1"/>
</dbReference>
<accession>A0A923HFV0</accession>
<gene>
    <name evidence="2" type="ORF">H8K32_01970</name>
</gene>
<evidence type="ECO:0000313" key="3">
    <source>
        <dbReference type="Proteomes" id="UP000634011"/>
    </source>
</evidence>
<organism evidence="2 3">
    <name type="scientific">Undibacterium jejuense</name>
    <dbReference type="NCBI Taxonomy" id="1344949"/>
    <lineage>
        <taxon>Bacteria</taxon>
        <taxon>Pseudomonadati</taxon>
        <taxon>Pseudomonadota</taxon>
        <taxon>Betaproteobacteria</taxon>
        <taxon>Burkholderiales</taxon>
        <taxon>Oxalobacteraceae</taxon>
        <taxon>Undibacterium</taxon>
    </lineage>
</organism>
<dbReference type="SUPFAM" id="SSF88723">
    <property type="entry name" value="PIN domain-like"/>
    <property type="match status" value="1"/>
</dbReference>
<sequence>MNTIIPKRVVIDTNVCLDLFVFHDQRWNEILQALQKGSLKAYTRPECRDEWLAVLKYPHLPIKAENLLTIQSQFDQLIECVAPATLSNIKLPVCSDKDDQKFLEIARDADAHFLITKDKALLKLAKRIRKLGLYSIETPENFLRSQNSN</sequence>
<dbReference type="InterPro" id="IPR002850">
    <property type="entry name" value="PIN_toxin-like"/>
</dbReference>
<dbReference type="Proteomes" id="UP000634011">
    <property type="component" value="Unassembled WGS sequence"/>
</dbReference>
<dbReference type="PANTHER" id="PTHR34610">
    <property type="entry name" value="SSL7007 PROTEIN"/>
    <property type="match status" value="1"/>
</dbReference>
<protein>
    <submittedName>
        <fullName evidence="2">Toxin-antitoxin system toxin component, PIN family</fullName>
    </submittedName>
</protein>
<feature type="domain" description="PIN" evidence="1">
    <location>
        <begin position="8"/>
        <end position="120"/>
    </location>
</feature>
<evidence type="ECO:0000259" key="1">
    <source>
        <dbReference type="Pfam" id="PF13470"/>
    </source>
</evidence>
<dbReference type="RefSeq" id="WP_186910772.1">
    <property type="nucleotide sequence ID" value="NZ_JACOFV010000001.1"/>
</dbReference>
<reference evidence="2" key="1">
    <citation type="submission" date="2020-08" db="EMBL/GenBank/DDBJ databases">
        <title>Novel species isolated from subtropical streams in China.</title>
        <authorList>
            <person name="Lu H."/>
        </authorList>
    </citation>
    <scope>NUCLEOTIDE SEQUENCE</scope>
    <source>
        <strain evidence="2">KACC 12607</strain>
    </source>
</reference>
<evidence type="ECO:0000313" key="2">
    <source>
        <dbReference type="EMBL" id="MBC3860852.1"/>
    </source>
</evidence>
<dbReference type="AlphaFoldDB" id="A0A923HFV0"/>
<dbReference type="InterPro" id="IPR029060">
    <property type="entry name" value="PIN-like_dom_sf"/>
</dbReference>
<dbReference type="EMBL" id="JACOFV010000001">
    <property type="protein sequence ID" value="MBC3860852.1"/>
    <property type="molecule type" value="Genomic_DNA"/>
</dbReference>
<name>A0A923HFV0_9BURK</name>
<keyword evidence="3" id="KW-1185">Reference proteome</keyword>